<dbReference type="InterPro" id="IPR027461">
    <property type="entry name" value="Carboxypeptidase_A_C_sf"/>
</dbReference>
<feature type="active site" description="Nucleophile" evidence="3">
    <location>
        <position position="101"/>
    </location>
</feature>
<dbReference type="InterPro" id="IPR029062">
    <property type="entry name" value="Class_I_gatase-like"/>
</dbReference>
<comment type="similarity">
    <text evidence="1">Belongs to the peptidase S66 family.</text>
</comment>
<dbReference type="AlphaFoldDB" id="A0A2S5RES8"/>
<dbReference type="Proteomes" id="UP000237865">
    <property type="component" value="Unassembled WGS sequence"/>
</dbReference>
<keyword evidence="2" id="KW-0378">Hydrolase</keyword>
<dbReference type="SUPFAM" id="SSF52317">
    <property type="entry name" value="Class I glutamine amidotransferase-like"/>
    <property type="match status" value="1"/>
</dbReference>
<feature type="domain" description="LD-carboxypeptidase N-terminal" evidence="4">
    <location>
        <begin position="3"/>
        <end position="115"/>
    </location>
</feature>
<dbReference type="InterPro" id="IPR040921">
    <property type="entry name" value="Peptidase_S66C"/>
</dbReference>
<evidence type="ECO:0000313" key="7">
    <source>
        <dbReference type="Proteomes" id="UP000237865"/>
    </source>
</evidence>
<dbReference type="InterPro" id="IPR027478">
    <property type="entry name" value="LdcA_N"/>
</dbReference>
<evidence type="ECO:0000259" key="4">
    <source>
        <dbReference type="Pfam" id="PF02016"/>
    </source>
</evidence>
<evidence type="ECO:0000256" key="3">
    <source>
        <dbReference type="PIRSR" id="PIRSR028757-1"/>
    </source>
</evidence>
<feature type="domain" description="LD-carboxypeptidase C-terminal" evidence="5">
    <location>
        <begin position="195"/>
        <end position="310"/>
    </location>
</feature>
<feature type="active site" description="Charge relay system" evidence="3">
    <location>
        <position position="295"/>
    </location>
</feature>
<dbReference type="Gene3D" id="3.40.50.10740">
    <property type="entry name" value="Class I glutamine amidotransferase-like"/>
    <property type="match status" value="1"/>
</dbReference>
<reference evidence="6 7" key="1">
    <citation type="submission" date="2017-11" db="EMBL/GenBank/DDBJ databases">
        <title>Genome sequence of Entomoplasma lucivorax PIPN-2 (ATCC 49196).</title>
        <authorList>
            <person name="Lo W.-S."/>
            <person name="Gasparich G.E."/>
            <person name="Kuo C.-H."/>
        </authorList>
    </citation>
    <scope>NUCLEOTIDE SEQUENCE [LARGE SCALE GENOMIC DNA]</scope>
    <source>
        <strain evidence="6 7">PIPN-2</strain>
    </source>
</reference>
<evidence type="ECO:0000256" key="1">
    <source>
        <dbReference type="ARBA" id="ARBA00010233"/>
    </source>
</evidence>
<organism evidence="6 7">
    <name type="scientific">Williamsoniiplasma lucivorax</name>
    <dbReference type="NCBI Taxonomy" id="209274"/>
    <lineage>
        <taxon>Bacteria</taxon>
        <taxon>Bacillati</taxon>
        <taxon>Mycoplasmatota</taxon>
        <taxon>Mollicutes</taxon>
        <taxon>Entomoplasmatales</taxon>
        <taxon>Williamsoniiplasma</taxon>
    </lineage>
</organism>
<dbReference type="RefSeq" id="WP_028127076.1">
    <property type="nucleotide sequence ID" value="NZ_PHNE01000001.1"/>
</dbReference>
<accession>A0A2S5RES8</accession>
<evidence type="ECO:0000313" key="6">
    <source>
        <dbReference type="EMBL" id="PPE05797.1"/>
    </source>
</evidence>
<name>A0A2S5RES8_9MOLU</name>
<dbReference type="InterPro" id="IPR003507">
    <property type="entry name" value="S66_fam"/>
</dbReference>
<feature type="active site" description="Charge relay system" evidence="3">
    <location>
        <position position="227"/>
    </location>
</feature>
<comment type="caution">
    <text evidence="6">The sequence shown here is derived from an EMBL/GenBank/DDBJ whole genome shotgun (WGS) entry which is preliminary data.</text>
</comment>
<evidence type="ECO:0008006" key="8">
    <source>
        <dbReference type="Google" id="ProtNLM"/>
    </source>
</evidence>
<evidence type="ECO:0000259" key="5">
    <source>
        <dbReference type="Pfam" id="PF17676"/>
    </source>
</evidence>
<dbReference type="EMBL" id="PHNE01000001">
    <property type="protein sequence ID" value="PPE05797.1"/>
    <property type="molecule type" value="Genomic_DNA"/>
</dbReference>
<dbReference type="PIRSF" id="PIRSF028757">
    <property type="entry name" value="LD-carboxypeptidase"/>
    <property type="match status" value="1"/>
</dbReference>
<dbReference type="PANTHER" id="PTHR30237">
    <property type="entry name" value="MURAMOYLTETRAPEPTIDE CARBOXYPEPTIDASE"/>
    <property type="match status" value="1"/>
</dbReference>
<keyword evidence="7" id="KW-1185">Reference proteome</keyword>
<gene>
    <name evidence="6" type="ORF">ELUCI_v1c00850</name>
</gene>
<dbReference type="Pfam" id="PF17676">
    <property type="entry name" value="Peptidase_S66C"/>
    <property type="match status" value="1"/>
</dbReference>
<dbReference type="PANTHER" id="PTHR30237:SF5">
    <property type="entry name" value="CARBOXYPEPTIDASE VC_A0337-RELATED"/>
    <property type="match status" value="1"/>
</dbReference>
<protein>
    <recommendedName>
        <fullName evidence="8">LD-carboxypeptidase</fullName>
    </recommendedName>
</protein>
<sequence length="327" mass="36774">MKIGIFTASTPIGSISPKRGERAINFLKAKGHEVILGELFYKNENYVAGNAKQRANEINNLVFNGAELLLSAIGGSNTSSILPFLDYELINKKGVIFCGFSDSTSLLSAILKKCPNCRVIYGPALFPNFGEFEEASREFSYNALMNLITKKPTQLPVPDFYYTSFQNWENFESQRSEIQNRWSTLNFDSKKELYQGTLFGGNGNTMMSIVGSDYVFKPNEKAILLIEDDEKTAAELERIYNSLILNKKFENVECIIFGKTNVKDFKNLTAIDILNNCLLASDIKLPILYDVDLSHIKPMSAIELGKKTTIEIKTKKIWANKSFGRIC</sequence>
<dbReference type="STRING" id="1399797.GCA_000518285_02086"/>
<dbReference type="Pfam" id="PF02016">
    <property type="entry name" value="Peptidase_S66"/>
    <property type="match status" value="1"/>
</dbReference>
<dbReference type="InterPro" id="IPR040449">
    <property type="entry name" value="Peptidase_S66_N"/>
</dbReference>
<evidence type="ECO:0000256" key="2">
    <source>
        <dbReference type="ARBA" id="ARBA00022801"/>
    </source>
</evidence>
<proteinExistence type="inferred from homology"/>
<dbReference type="GO" id="GO:0016787">
    <property type="term" value="F:hydrolase activity"/>
    <property type="evidence" value="ECO:0007669"/>
    <property type="project" value="UniProtKB-KW"/>
</dbReference>
<dbReference type="Gene3D" id="3.50.30.60">
    <property type="entry name" value="LD-carboxypeptidase A C-terminal domain-like"/>
    <property type="match status" value="1"/>
</dbReference>
<dbReference type="SUPFAM" id="SSF141986">
    <property type="entry name" value="LD-carboxypeptidase A C-terminal domain-like"/>
    <property type="match status" value="1"/>
</dbReference>